<dbReference type="Pfam" id="PF01359">
    <property type="entry name" value="Transposase_1"/>
    <property type="match status" value="1"/>
</dbReference>
<dbReference type="PROSITE" id="PS50002">
    <property type="entry name" value="SH3"/>
    <property type="match status" value="1"/>
</dbReference>
<dbReference type="WBParaSite" id="maker-uti_cns_0012194-snap-gene-0.3-mRNA-1">
    <property type="protein sequence ID" value="maker-uti_cns_0012194-snap-gene-0.3-mRNA-1"/>
    <property type="gene ID" value="maker-uti_cns_0012194-snap-gene-0.3"/>
</dbReference>
<dbReference type="PANTHER" id="PTHR46060">
    <property type="entry name" value="MARINER MOS1 TRANSPOSASE-LIKE PROTEIN"/>
    <property type="match status" value="1"/>
</dbReference>
<dbReference type="Gene3D" id="3.30.420.10">
    <property type="entry name" value="Ribonuclease H-like superfamily/Ribonuclease H"/>
    <property type="match status" value="1"/>
</dbReference>
<feature type="region of interest" description="Disordered" evidence="3">
    <location>
        <begin position="910"/>
        <end position="934"/>
    </location>
</feature>
<feature type="compositionally biased region" description="Low complexity" evidence="3">
    <location>
        <begin position="842"/>
        <end position="875"/>
    </location>
</feature>
<feature type="region of interest" description="Disordered" evidence="3">
    <location>
        <begin position="2166"/>
        <end position="2195"/>
    </location>
</feature>
<sequence length="2439" mass="265413">PATAFADEFADESPQHQPTPQTLQPPVEGAAAAAPAAATAEMLYDFADTSQSDNLAVSAGEQVEVLQRDPDWSLVRRLHGEAAGEQGYVPTAYYEYVSAAQAEAWGRSGWSAGPSCSVIFRWEETGSSSRPKELDEPWDAVGLANLVNGRVRPEVASEEAVPGEVAMAGKGHDKGSNILPILVQKDVSEPVRRARNRGTRLPAVLGARPSVPVEGVSPVVDLTIDDCQGHRDQGGRAEKRARAAPLGEGVCQLVPRKPCVPWDPLQPDSIASGQEVELPGAVGDCPGVRCGVAKGLARADGKDFVLEDCGESTSVLGMRGNYAAVDDDADPKAGATVFDGSVRVAMDLLEIPVTAGSLSRFPADKDVQRRNVEEGVEAISSSERLKEDVIEGANDVQEDPQSKATTKHGLLEFIDQDVQRAFSGATRPKSVLAFKGQDASKAAVSVSVKTVAHSSASRHDVIVDGRRSSDWMTQMSLLDRSDLSHALSVLLAKMQALGGWLASRGGVLRLTSESPGFLDEDEPRLVELGVTHKVDRGCDAVLQINLQAMDSLVADHYHAVGESLSRSSSSFSVVGDPQTSMGVSASSAVRVAVESSADVSPAWTLPSPPLRASVLSLPVPSASSVRSMRVAPASWFLAWSSARWIRPDLRVLLAGLRLRFPVSAARTALPGIGSAVCLGFFAGGAWAPVPVSEALAFLASSAFRSSQRRMTRKRWVFCRSPSLAKTSLPSFLGQFSFGRSSRRLRLLSSELHQMKMQPSVLADLTTLTGRPARSWSMSAASMVRQALSSSSAVRSCSSPKTMTAGSPSAGGRPAVPRSRRRRSLRRWLRVRRASAEGPVARAGMSPAEPAASPSAPGGAALVPESPAGVAGAPASAGVKEADDAIAESGKDPSARSNTLGIRGYVKQYHGLQAGKPDPHTQIRPKPLDGSPASEPKVVDFGMVEVVERHLAVGNERPFKEQSGPVHDHRNVERGADSDELVTSNWQHLSVSSINAVDLGCLFSSIRNVKLLLKLNPLVSLTHILDVRPSILAPSSVQVTPVCSITFFCPPSLHTRFSSCSPLPPSHTAAKCRLAVSTSSSESTTSSHELVSSDGPPARLLRLSRWQTRLKRNSKQVAVREFHWATAMPGRVAWRLRKTHCRMEKAGLGRVQSDKDLLRQVRWMTGTINLHGFRIAAAGRGGGLGPAHAAHPPAGRPAAVRCLRPSRPLYAAFLLLLQLRRLRRNKDGKAEPAGMGVASRNSPAEMERPQQLPDDRKHPNAVDAVYFNGADQLGNNLIMAASRRQRNLLQCLSILRLRGVGLLEHPSHPDTNFTATEGGGFSKSDMRIECLEPMQTWRLEFDGEMTLLPEAEAEKRRRQLGTTGGGCGGRVRVRAQLTWRALHRQFDFDTDQDSHRWLRRVHQTHYEQFGEITGPVYVDDEKVADLKLQGARDHSYGNHRVWSDLYRYGLQYIYLQDRTCIAIGCVSMPNYLSKPSTDFRIRCLAGGRTYTVQCRAADQAVFCMGTAAEVRIYERFCDFEVNGIRGWGRVVLPQLGALASLGARGAERRLKRSAAHVATRLQRQDPWHWQRPHWRRLAEQPHVLPDVGAEQQEAGQPTARPGSAQTNLKNAHPSGHEQREHQHEDAQTPAQQFHLFGGGGGGFGLVSWRSPGIGGGLDGADHYAGRDDQHRGVLGQRVGLVENEHAKHERIVVHHLDYEEHGHHERVVGQRNGPPGPAKLGRSYKTVRRNEQELKECDNIAAARGLLDDQLQEEHRLIVFAFADEGMSVNTIHQRLVSRFGDDACCRATVANWVRKRKDGETSVQDKPRSGRPATAVNDSSAILIEELVSENGHITIDELANAAEISCGSVFQILHEHLGLSKLVSRWVPRLLTAEQKNRRYEVCLQQRAAISALGDEFKSRFVTQDESMFALYDPLSRRESRAWLPRGGGGGDVESAGTYPKKIMLSVFWDASGPLMFTWYGQGQTQNSERFCDELTRLRQELLQRRRIVRKGVLLHCDNARPHSAALTRSHIDSLRFQQWQHPPYSPDLAPSDYGLFGHVKAQLRGKRFASFPELQTAVEGLIRATPRDTWLGWIEELPMRYDKCIQRNGRPLSLGVRRLALEAGVGQGRTGQHRLGCQALLHLRPPDRRPGAGAAPGQQLSNQPGRLVTFEKVNVAIGLAGGGQLAKREQVPQQQAEERHGRPAGSLGQQPSVGAEIVRRTQLGFELGAAWRRPSPGSAKARHRRLTEAGQDGHGRVEVALAQAGVGSGNQLVDSPDSVALAQSNAHLRGGQGAQPVEPVRVGFEKHGLPSRILLAEALQQLLRTKMTQPLELGDGELVGQHGGAAETDLEVPKQLSLGLGSGRESGQQGGGQVGQPLRGVSRLPRQRFAQGAQNFGHFPAKEIGNSLVHWSSRASECSTKRRRSWPCGIARWHWLSSNSRSAGATNRREVSRKVNE</sequence>
<protein>
    <submittedName>
        <fullName evidence="6">SH3 domain-containing protein</fullName>
    </submittedName>
</protein>
<dbReference type="SMART" id="SM00326">
    <property type="entry name" value="SH3"/>
    <property type="match status" value="1"/>
</dbReference>
<dbReference type="PANTHER" id="PTHR46060:SF1">
    <property type="entry name" value="MARINER MOS1 TRANSPOSASE-LIKE PROTEIN"/>
    <property type="match status" value="1"/>
</dbReference>
<keyword evidence="5" id="KW-1185">Reference proteome</keyword>
<feature type="compositionally biased region" description="Low complexity" evidence="3">
    <location>
        <begin position="15"/>
        <end position="34"/>
    </location>
</feature>
<dbReference type="InterPro" id="IPR001888">
    <property type="entry name" value="Transposase_1"/>
</dbReference>
<feature type="compositionally biased region" description="Basic and acidic residues" evidence="3">
    <location>
        <begin position="1613"/>
        <end position="1625"/>
    </location>
</feature>
<proteinExistence type="predicted"/>
<dbReference type="Proteomes" id="UP000095280">
    <property type="component" value="Unplaced"/>
</dbReference>
<feature type="region of interest" description="Disordered" evidence="3">
    <location>
        <begin position="1588"/>
        <end position="1635"/>
    </location>
</feature>
<accession>A0A1I8IFY9</accession>
<organism evidence="5 6">
    <name type="scientific">Macrostomum lignano</name>
    <dbReference type="NCBI Taxonomy" id="282301"/>
    <lineage>
        <taxon>Eukaryota</taxon>
        <taxon>Metazoa</taxon>
        <taxon>Spiralia</taxon>
        <taxon>Lophotrochozoa</taxon>
        <taxon>Platyhelminthes</taxon>
        <taxon>Rhabditophora</taxon>
        <taxon>Macrostomorpha</taxon>
        <taxon>Macrostomida</taxon>
        <taxon>Macrostomidae</taxon>
        <taxon>Macrostomum</taxon>
    </lineage>
</organism>
<dbReference type="InterPro" id="IPR052709">
    <property type="entry name" value="Transposase-MT_Hybrid"/>
</dbReference>
<feature type="domain" description="SH3" evidence="4">
    <location>
        <begin position="35"/>
        <end position="99"/>
    </location>
</feature>
<feature type="region of interest" description="Disordered" evidence="3">
    <location>
        <begin position="1226"/>
        <end position="1256"/>
    </location>
</feature>
<keyword evidence="1 2" id="KW-0728">SH3 domain</keyword>
<feature type="region of interest" description="Disordered" evidence="3">
    <location>
        <begin position="790"/>
        <end position="875"/>
    </location>
</feature>
<dbReference type="InterPro" id="IPR001452">
    <property type="entry name" value="SH3_domain"/>
</dbReference>
<evidence type="ECO:0000313" key="6">
    <source>
        <dbReference type="WBParaSite" id="maker-uti_cns_0012194-snap-gene-0.3-mRNA-1"/>
    </source>
</evidence>
<feature type="region of interest" description="Disordered" evidence="3">
    <location>
        <begin position="1"/>
        <end position="34"/>
    </location>
</feature>
<dbReference type="InterPro" id="IPR036028">
    <property type="entry name" value="SH3-like_dom_sf"/>
</dbReference>
<dbReference type="Gene3D" id="2.30.30.40">
    <property type="entry name" value="SH3 Domains"/>
    <property type="match status" value="1"/>
</dbReference>
<dbReference type="InterPro" id="IPR036397">
    <property type="entry name" value="RNaseH_sf"/>
</dbReference>
<evidence type="ECO:0000259" key="4">
    <source>
        <dbReference type="PROSITE" id="PS50002"/>
    </source>
</evidence>
<feature type="compositionally biased region" description="Basic and acidic residues" evidence="3">
    <location>
        <begin position="2168"/>
        <end position="2183"/>
    </location>
</feature>
<feature type="region of interest" description="Disordered" evidence="3">
    <location>
        <begin position="2126"/>
        <end position="2147"/>
    </location>
</feature>
<name>A0A1I8IFY9_9PLAT</name>
<evidence type="ECO:0000256" key="3">
    <source>
        <dbReference type="SAM" id="MobiDB-lite"/>
    </source>
</evidence>
<dbReference type="GO" id="GO:0003676">
    <property type="term" value="F:nucleic acid binding"/>
    <property type="evidence" value="ECO:0007669"/>
    <property type="project" value="InterPro"/>
</dbReference>
<evidence type="ECO:0000313" key="5">
    <source>
        <dbReference type="Proteomes" id="UP000095280"/>
    </source>
</evidence>
<evidence type="ECO:0000256" key="2">
    <source>
        <dbReference type="PROSITE-ProRule" id="PRU00192"/>
    </source>
</evidence>
<feature type="compositionally biased region" description="Basic residues" evidence="3">
    <location>
        <begin position="817"/>
        <end position="832"/>
    </location>
</feature>
<reference evidence="6" key="1">
    <citation type="submission" date="2016-11" db="UniProtKB">
        <authorList>
            <consortium name="WormBaseParasite"/>
        </authorList>
    </citation>
    <scope>IDENTIFICATION</scope>
</reference>
<evidence type="ECO:0000256" key="1">
    <source>
        <dbReference type="ARBA" id="ARBA00022443"/>
    </source>
</evidence>
<feature type="compositionally biased region" description="Basic and acidic residues" evidence="3">
    <location>
        <begin position="1244"/>
        <end position="1256"/>
    </location>
</feature>
<dbReference type="SUPFAM" id="SSF50044">
    <property type="entry name" value="SH3-domain"/>
    <property type="match status" value="1"/>
</dbReference>
<dbReference type="Pfam" id="PF00018">
    <property type="entry name" value="SH3_1"/>
    <property type="match status" value="1"/>
</dbReference>